<reference evidence="2" key="1">
    <citation type="submission" date="2023-10" db="EMBL/GenBank/DDBJ databases">
        <authorList>
            <person name="Hackl T."/>
        </authorList>
    </citation>
    <scope>NUCLEOTIDE SEQUENCE</scope>
</reference>
<protein>
    <submittedName>
        <fullName evidence="2">Uu.00g098420.m01.CDS01</fullName>
    </submittedName>
</protein>
<proteinExistence type="predicted"/>
<comment type="caution">
    <text evidence="2">The sequence shown here is derived from an EMBL/GenBank/DDBJ whole genome shotgun (WGS) entry which is preliminary data.</text>
</comment>
<dbReference type="EMBL" id="CAUWAG010000004">
    <property type="protein sequence ID" value="CAJ2502448.1"/>
    <property type="molecule type" value="Genomic_DNA"/>
</dbReference>
<name>A0AAI8V7J0_9PEZI</name>
<accession>A0AAI8V7J0</accession>
<feature type="domain" description="F-box" evidence="1">
    <location>
        <begin position="12"/>
        <end position="60"/>
    </location>
</feature>
<organism evidence="2 3">
    <name type="scientific">Anthostomella pinea</name>
    <dbReference type="NCBI Taxonomy" id="933095"/>
    <lineage>
        <taxon>Eukaryota</taxon>
        <taxon>Fungi</taxon>
        <taxon>Dikarya</taxon>
        <taxon>Ascomycota</taxon>
        <taxon>Pezizomycotina</taxon>
        <taxon>Sordariomycetes</taxon>
        <taxon>Xylariomycetidae</taxon>
        <taxon>Xylariales</taxon>
        <taxon>Xylariaceae</taxon>
        <taxon>Anthostomella</taxon>
    </lineage>
</organism>
<dbReference type="Pfam" id="PF00646">
    <property type="entry name" value="F-box"/>
    <property type="match status" value="1"/>
</dbReference>
<evidence type="ECO:0000313" key="3">
    <source>
        <dbReference type="Proteomes" id="UP001295740"/>
    </source>
</evidence>
<gene>
    <name evidence="2" type="ORF">KHLLAP_LOCUS2916</name>
</gene>
<dbReference type="InterPro" id="IPR001810">
    <property type="entry name" value="F-box_dom"/>
</dbReference>
<dbReference type="Proteomes" id="UP001295740">
    <property type="component" value="Unassembled WGS sequence"/>
</dbReference>
<sequence length="117" mass="12517">MVPNNLPLDAKMVSLLELPVELVKAIVDFVDPADKQTLFNLTLVCTALNSLATPVLYDRVVFDSSHYGNAGTAPVPTFIRSVLSSQYRASLVKSFAITNKVCANAEGAGSLDIFTAI</sequence>
<keyword evidence="3" id="KW-1185">Reference proteome</keyword>
<dbReference type="AlphaFoldDB" id="A0AAI8V7J0"/>
<evidence type="ECO:0000313" key="2">
    <source>
        <dbReference type="EMBL" id="CAJ2502448.1"/>
    </source>
</evidence>
<dbReference type="PROSITE" id="PS50181">
    <property type="entry name" value="FBOX"/>
    <property type="match status" value="1"/>
</dbReference>
<evidence type="ECO:0000259" key="1">
    <source>
        <dbReference type="PROSITE" id="PS50181"/>
    </source>
</evidence>